<evidence type="ECO:0000256" key="5">
    <source>
        <dbReference type="ARBA" id="ARBA00022989"/>
    </source>
</evidence>
<dbReference type="GO" id="GO:0015199">
    <property type="term" value="F:amino-acid betaine transmembrane transporter activity"/>
    <property type="evidence" value="ECO:0007669"/>
    <property type="project" value="TreeGrafter"/>
</dbReference>
<dbReference type="PANTHER" id="PTHR30561">
    <property type="entry name" value="SMR FAMILY PROTON-DEPENDENT DRUG EFFLUX TRANSPORTER SUGE"/>
    <property type="match status" value="1"/>
</dbReference>
<dbReference type="Proteomes" id="UP000199478">
    <property type="component" value="Unassembled WGS sequence"/>
</dbReference>
<evidence type="ECO:0000256" key="1">
    <source>
        <dbReference type="ARBA" id="ARBA00004651"/>
    </source>
</evidence>
<dbReference type="STRING" id="390270.SAMN04488005_1206"/>
<dbReference type="Gene3D" id="1.10.3730.20">
    <property type="match status" value="1"/>
</dbReference>
<proteinExistence type="inferred from homology"/>
<evidence type="ECO:0000256" key="9">
    <source>
        <dbReference type="SAM" id="Phobius"/>
    </source>
</evidence>
<evidence type="ECO:0000313" key="11">
    <source>
        <dbReference type="Proteomes" id="UP000199478"/>
    </source>
</evidence>
<keyword evidence="11" id="KW-1185">Reference proteome</keyword>
<dbReference type="GO" id="GO:0031460">
    <property type="term" value="P:glycine betaine transport"/>
    <property type="evidence" value="ECO:0007669"/>
    <property type="project" value="TreeGrafter"/>
</dbReference>
<dbReference type="PANTHER" id="PTHR30561:SF1">
    <property type="entry name" value="MULTIDRUG TRANSPORTER EMRE"/>
    <property type="match status" value="1"/>
</dbReference>
<dbReference type="Pfam" id="PF00893">
    <property type="entry name" value="Multi_Drug_Res"/>
    <property type="match status" value="1"/>
</dbReference>
<name>A0A1I6G7R0_9RHOB</name>
<evidence type="ECO:0000256" key="7">
    <source>
        <dbReference type="ARBA" id="ARBA00038032"/>
    </source>
</evidence>
<dbReference type="EMBL" id="FOYP01000001">
    <property type="protein sequence ID" value="SFR38236.1"/>
    <property type="molecule type" value="Genomic_DNA"/>
</dbReference>
<evidence type="ECO:0000256" key="2">
    <source>
        <dbReference type="ARBA" id="ARBA00022448"/>
    </source>
</evidence>
<evidence type="ECO:0000256" key="4">
    <source>
        <dbReference type="ARBA" id="ARBA00022692"/>
    </source>
</evidence>
<keyword evidence="3" id="KW-1003">Cell membrane</keyword>
<feature type="transmembrane region" description="Helical" evidence="9">
    <location>
        <begin position="112"/>
        <end position="131"/>
    </location>
</feature>
<evidence type="ECO:0000256" key="6">
    <source>
        <dbReference type="ARBA" id="ARBA00023136"/>
    </source>
</evidence>
<protein>
    <submittedName>
        <fullName evidence="10">Small multidrug resistance pump</fullName>
    </submittedName>
</protein>
<keyword evidence="5 9" id="KW-1133">Transmembrane helix</keyword>
<evidence type="ECO:0000256" key="8">
    <source>
        <dbReference type="RuleBase" id="RU003942"/>
    </source>
</evidence>
<dbReference type="InterPro" id="IPR000390">
    <property type="entry name" value="Small_drug/metabolite_transptr"/>
</dbReference>
<evidence type="ECO:0000256" key="3">
    <source>
        <dbReference type="ARBA" id="ARBA00022475"/>
    </source>
</evidence>
<comment type="similarity">
    <text evidence="7 8">Belongs to the drug/metabolite transporter (DMT) superfamily. Small multidrug resistance (SMR) (TC 2.A.7.1) family.</text>
</comment>
<sequence>MRLVEIFLHLEEICADSRRRLRYPCAMPAHYIHLILAIVTETIGTSALQASAQFTRLWPSVIVVVSYAASFYLLALALKVMPVGILYAIWSGLGIVLIAGIGYAVFGQKLDLPAVFGISLILLGIIVIHLFSNTSTH</sequence>
<keyword evidence="4 8" id="KW-0812">Transmembrane</keyword>
<dbReference type="FunFam" id="1.10.3730.20:FF:000001">
    <property type="entry name" value="Quaternary ammonium compound resistance transporter SugE"/>
    <property type="match status" value="1"/>
</dbReference>
<keyword evidence="6 9" id="KW-0472">Membrane</keyword>
<organism evidence="10 11">
    <name type="scientific">Yoonia tamlensis</name>
    <dbReference type="NCBI Taxonomy" id="390270"/>
    <lineage>
        <taxon>Bacteria</taxon>
        <taxon>Pseudomonadati</taxon>
        <taxon>Pseudomonadota</taxon>
        <taxon>Alphaproteobacteria</taxon>
        <taxon>Rhodobacterales</taxon>
        <taxon>Paracoccaceae</taxon>
        <taxon>Yoonia</taxon>
    </lineage>
</organism>
<evidence type="ECO:0000313" key="10">
    <source>
        <dbReference type="EMBL" id="SFR38236.1"/>
    </source>
</evidence>
<comment type="subcellular location">
    <subcellularLocation>
        <location evidence="1 8">Cell membrane</location>
        <topology evidence="1 8">Multi-pass membrane protein</topology>
    </subcellularLocation>
</comment>
<dbReference type="InterPro" id="IPR037185">
    <property type="entry name" value="EmrE-like"/>
</dbReference>
<dbReference type="GO" id="GO:0015220">
    <property type="term" value="F:choline transmembrane transporter activity"/>
    <property type="evidence" value="ECO:0007669"/>
    <property type="project" value="TreeGrafter"/>
</dbReference>
<accession>A0A1I6G7R0</accession>
<feature type="transmembrane region" description="Helical" evidence="9">
    <location>
        <begin position="57"/>
        <end position="78"/>
    </location>
</feature>
<dbReference type="AlphaFoldDB" id="A0A1I6G7R0"/>
<dbReference type="GO" id="GO:1990961">
    <property type="term" value="P:xenobiotic detoxification by transmembrane export across the plasma membrane"/>
    <property type="evidence" value="ECO:0007669"/>
    <property type="project" value="UniProtKB-ARBA"/>
</dbReference>
<gene>
    <name evidence="10" type="ORF">SAMN04488005_1206</name>
</gene>
<dbReference type="GO" id="GO:0015297">
    <property type="term" value="F:antiporter activity"/>
    <property type="evidence" value="ECO:0007669"/>
    <property type="project" value="TreeGrafter"/>
</dbReference>
<reference evidence="11" key="1">
    <citation type="submission" date="2016-10" db="EMBL/GenBank/DDBJ databases">
        <authorList>
            <person name="Varghese N."/>
            <person name="Submissions S."/>
        </authorList>
    </citation>
    <scope>NUCLEOTIDE SEQUENCE [LARGE SCALE GENOMIC DNA]</scope>
    <source>
        <strain evidence="11">DSM 26879</strain>
    </source>
</reference>
<keyword evidence="2" id="KW-0813">Transport</keyword>
<feature type="transmembrane region" description="Helical" evidence="9">
    <location>
        <begin position="85"/>
        <end position="106"/>
    </location>
</feature>
<dbReference type="SUPFAM" id="SSF103481">
    <property type="entry name" value="Multidrug resistance efflux transporter EmrE"/>
    <property type="match status" value="1"/>
</dbReference>
<feature type="transmembrane region" description="Helical" evidence="9">
    <location>
        <begin position="29"/>
        <end position="51"/>
    </location>
</feature>
<dbReference type="InterPro" id="IPR045324">
    <property type="entry name" value="Small_multidrug_res"/>
</dbReference>
<dbReference type="GO" id="GO:0005886">
    <property type="term" value="C:plasma membrane"/>
    <property type="evidence" value="ECO:0007669"/>
    <property type="project" value="UniProtKB-SubCell"/>
</dbReference>